<reference evidence="2" key="3">
    <citation type="submission" date="2017-03" db="EMBL/GenBank/DDBJ databases">
        <authorList>
            <person name="Dastager S.G."/>
            <person name="Neurgaonkar P.S."/>
            <person name="Dharne M.S."/>
        </authorList>
    </citation>
    <scope>NUCLEOTIDE SEQUENCE</scope>
    <source>
        <strain evidence="2">DSM 25145</strain>
    </source>
</reference>
<feature type="region of interest" description="Disordered" evidence="1">
    <location>
        <begin position="231"/>
        <end position="286"/>
    </location>
</feature>
<dbReference type="RefSeq" id="WP_076496238.1">
    <property type="nucleotide sequence ID" value="NZ_FTLX01000003.1"/>
</dbReference>
<reference evidence="3 4" key="1">
    <citation type="submission" date="2017-01" db="EMBL/GenBank/DDBJ databases">
        <authorList>
            <person name="Mah S.A."/>
            <person name="Swanson W.J."/>
            <person name="Moy G.W."/>
            <person name="Vacquier V.D."/>
        </authorList>
    </citation>
    <scope>NUCLEOTIDE SEQUENCE [LARGE SCALE GENOMIC DNA]</scope>
    <source>
        <strain evidence="3 4">NIO-1016</strain>
    </source>
</reference>
<accession>A0A1N6TLX0</accession>
<evidence type="ECO:0000313" key="3">
    <source>
        <dbReference type="EMBL" id="SIQ54333.1"/>
    </source>
</evidence>
<dbReference type="STRING" id="1017273.SAMN05443094_10322"/>
<evidence type="ECO:0000313" key="2">
    <source>
        <dbReference type="EMBL" id="OXS78311.1"/>
    </source>
</evidence>
<dbReference type="AlphaFoldDB" id="A0A1N6TLX0"/>
<evidence type="ECO:0000256" key="1">
    <source>
        <dbReference type="SAM" id="MobiDB-lite"/>
    </source>
</evidence>
<gene>
    <name evidence="2" type="ORF">B1B05_06760</name>
    <name evidence="3" type="ORF">SAMN05443094_10322</name>
</gene>
<dbReference type="Proteomes" id="UP000215545">
    <property type="component" value="Unassembled WGS sequence"/>
</dbReference>
<evidence type="ECO:0000313" key="5">
    <source>
        <dbReference type="Proteomes" id="UP000215545"/>
    </source>
</evidence>
<sequence length="286" mass="32811">MPQKPYAELAESLGIRLPEAEPLKQQLCAAWNSRLEADVKKRLLQKGVMTEEEFGWHLLELKRFFLLSAFMVNVPMYSKKVDAIWHEMLLFTKEYADFCEQFTGHMIHHQPSVHSGKNRTDHQHDRAVFEMVYSVVFQIDEAAEAIQGPFKHAAWRKEFVDKLKNMPKEELAAFYQSEFFQNSNQYQELKQTIASKLCSLTERAKQRPAPSRDMHYTYDPSLLVLSAAMGEENDREKHHDSSSGTYSSCHSRDDHHRDSHHSHHDGHDSGSSDSGSSCSSCSSCSS</sequence>
<name>A0A1N6TLX0_9BACI</name>
<dbReference type="OrthoDB" id="71172at2"/>
<dbReference type="EMBL" id="FTLX01000003">
    <property type="protein sequence ID" value="SIQ54333.1"/>
    <property type="molecule type" value="Genomic_DNA"/>
</dbReference>
<keyword evidence="5" id="KW-1185">Reference proteome</keyword>
<dbReference type="Proteomes" id="UP000186385">
    <property type="component" value="Unassembled WGS sequence"/>
</dbReference>
<feature type="compositionally biased region" description="Basic and acidic residues" evidence="1">
    <location>
        <begin position="232"/>
        <end position="241"/>
    </location>
</feature>
<dbReference type="EMBL" id="MWSK01000003">
    <property type="protein sequence ID" value="OXS78311.1"/>
    <property type="molecule type" value="Genomic_DNA"/>
</dbReference>
<proteinExistence type="predicted"/>
<protein>
    <submittedName>
        <fullName evidence="3">Uncharacterized protein</fullName>
    </submittedName>
</protein>
<reference evidence="5" key="2">
    <citation type="submission" date="2017-03" db="EMBL/GenBank/DDBJ databases">
        <title>Bacillus sp. V-88(T) DSM27956, whole genome shotgun sequencing project.</title>
        <authorList>
            <person name="Dastager S.G."/>
            <person name="Neurgaonkar P.S."/>
            <person name="Dharne M.S."/>
        </authorList>
    </citation>
    <scope>NUCLEOTIDE SEQUENCE [LARGE SCALE GENOMIC DNA]</scope>
    <source>
        <strain evidence="5">DSM 25145</strain>
    </source>
</reference>
<organism evidence="3 4">
    <name type="scientific">Domibacillus enclensis</name>
    <dbReference type="NCBI Taxonomy" id="1017273"/>
    <lineage>
        <taxon>Bacteria</taxon>
        <taxon>Bacillati</taxon>
        <taxon>Bacillota</taxon>
        <taxon>Bacilli</taxon>
        <taxon>Bacillales</taxon>
        <taxon>Bacillaceae</taxon>
        <taxon>Domibacillus</taxon>
    </lineage>
</organism>
<feature type="compositionally biased region" description="Low complexity" evidence="1">
    <location>
        <begin position="271"/>
        <end position="286"/>
    </location>
</feature>
<evidence type="ECO:0000313" key="4">
    <source>
        <dbReference type="Proteomes" id="UP000186385"/>
    </source>
</evidence>